<evidence type="ECO:0000313" key="6">
    <source>
        <dbReference type="EMBL" id="OWK09373.1"/>
    </source>
</evidence>
<dbReference type="InterPro" id="IPR050195">
    <property type="entry name" value="Primate_lentivir_Gag_pol-like"/>
</dbReference>
<keyword evidence="3" id="KW-0677">Repeat</keyword>
<organism evidence="6 7">
    <name type="scientific">Cervus elaphus hippelaphus</name>
    <name type="common">European red deer</name>
    <dbReference type="NCBI Taxonomy" id="46360"/>
    <lineage>
        <taxon>Eukaryota</taxon>
        <taxon>Metazoa</taxon>
        <taxon>Chordata</taxon>
        <taxon>Craniata</taxon>
        <taxon>Vertebrata</taxon>
        <taxon>Euteleostomi</taxon>
        <taxon>Mammalia</taxon>
        <taxon>Eutheria</taxon>
        <taxon>Laurasiatheria</taxon>
        <taxon>Artiodactyla</taxon>
        <taxon>Ruminantia</taxon>
        <taxon>Pecora</taxon>
        <taxon>Cervidae</taxon>
        <taxon>Cervinae</taxon>
        <taxon>Cervus</taxon>
    </lineage>
</organism>
<dbReference type="EMBL" id="MKHE01000012">
    <property type="protein sequence ID" value="OWK09373.1"/>
    <property type="molecule type" value="Genomic_DNA"/>
</dbReference>
<evidence type="ECO:0000256" key="1">
    <source>
        <dbReference type="ARBA" id="ARBA00004370"/>
    </source>
</evidence>
<evidence type="ECO:0000256" key="2">
    <source>
        <dbReference type="ARBA" id="ARBA00022707"/>
    </source>
</evidence>
<comment type="caution">
    <text evidence="6">The sequence shown here is derived from an EMBL/GenBank/DDBJ whole genome shotgun (WGS) entry which is preliminary data.</text>
</comment>
<keyword evidence="4" id="KW-0472">Membrane</keyword>
<sequence length="227" mass="26146">LFKVQRFSVSRQRIEACLQTVAEYNPWFPNEGNSSPHNIRQQAKHLLHIYKLDNDTLQKAQLKQQKIFQNFPTKPAPVAPSAPSLLEGTYTKTPFNIKTDNTFLNNNNLPPSRQRLSELLALQSQVSKANGFSAFPVLRNADAQGQIIPQYKGINLFHMQQIKKAVTMYGPHSPFSRETLNAMASSIETFILYDWQIFIKALLKPREYLQWTMWFQDIARDHANKNA</sequence>
<dbReference type="GO" id="GO:0016020">
    <property type="term" value="C:membrane"/>
    <property type="evidence" value="ECO:0007669"/>
    <property type="project" value="UniProtKB-SubCell"/>
</dbReference>
<evidence type="ECO:0000256" key="4">
    <source>
        <dbReference type="ARBA" id="ARBA00023136"/>
    </source>
</evidence>
<dbReference type="Gene3D" id="1.10.150.490">
    <property type="entry name" value="Retroviral GAG p10 protein"/>
    <property type="match status" value="1"/>
</dbReference>
<keyword evidence="2" id="KW-0449">Lipoprotein</keyword>
<dbReference type="OrthoDB" id="9048915at2759"/>
<dbReference type="Proteomes" id="UP000242450">
    <property type="component" value="Chromosome 12"/>
</dbReference>
<dbReference type="AlphaFoldDB" id="A0A212CTS8"/>
<reference evidence="6 7" key="1">
    <citation type="journal article" date="2018" name="Mol. Genet. Genomics">
        <title>The red deer Cervus elaphus genome CerEla1.0: sequencing, annotating, genes, and chromosomes.</title>
        <authorList>
            <person name="Bana N.A."/>
            <person name="Nyiri A."/>
            <person name="Nagy J."/>
            <person name="Frank K."/>
            <person name="Nagy T."/>
            <person name="Steger V."/>
            <person name="Schiller M."/>
            <person name="Lakatos P."/>
            <person name="Sugar L."/>
            <person name="Horn P."/>
            <person name="Barta E."/>
            <person name="Orosz L."/>
        </authorList>
    </citation>
    <scope>NUCLEOTIDE SEQUENCE [LARGE SCALE GENOMIC DNA]</scope>
    <source>
        <strain evidence="6">Hungarian</strain>
    </source>
</reference>
<dbReference type="SUPFAM" id="SSF47943">
    <property type="entry name" value="Retrovirus capsid protein, N-terminal core domain"/>
    <property type="match status" value="1"/>
</dbReference>
<dbReference type="Pfam" id="PF02337">
    <property type="entry name" value="Gag_p10"/>
    <property type="match status" value="1"/>
</dbReference>
<protein>
    <recommendedName>
        <fullName evidence="5">Beta-retroviral matrix protein domain-containing protein</fullName>
    </recommendedName>
</protein>
<dbReference type="InterPro" id="IPR003322">
    <property type="entry name" value="B_retro_matrix"/>
</dbReference>
<evidence type="ECO:0000259" key="5">
    <source>
        <dbReference type="Pfam" id="PF02337"/>
    </source>
</evidence>
<dbReference type="GO" id="GO:0016032">
    <property type="term" value="P:viral process"/>
    <property type="evidence" value="ECO:0007669"/>
    <property type="project" value="InterPro"/>
</dbReference>
<dbReference type="PANTHER" id="PTHR40389:SF2">
    <property type="entry name" value="ENDOGENOUS RETROVIRUS GROUP K MEMBER 24 GAG POLYPROTEIN-RELATED"/>
    <property type="match status" value="1"/>
</dbReference>
<comment type="subcellular location">
    <subcellularLocation>
        <location evidence="1">Membrane</location>
    </subcellularLocation>
</comment>
<dbReference type="PANTHER" id="PTHR40389">
    <property type="entry name" value="ENDOGENOUS RETROVIRUS GROUP K MEMBER 24 GAG POLYPROTEIN-RELATED"/>
    <property type="match status" value="1"/>
</dbReference>
<feature type="domain" description="Beta-retroviral matrix protein" evidence="5">
    <location>
        <begin position="1"/>
        <end position="35"/>
    </location>
</feature>
<feature type="non-terminal residue" evidence="6">
    <location>
        <position position="1"/>
    </location>
</feature>
<dbReference type="Gene3D" id="1.10.375.10">
    <property type="entry name" value="Human Immunodeficiency Virus Type 1 Capsid Protein"/>
    <property type="match status" value="1"/>
</dbReference>
<name>A0A212CTS8_CEREH</name>
<keyword evidence="7" id="KW-1185">Reference proteome</keyword>
<proteinExistence type="predicted"/>
<evidence type="ECO:0000256" key="3">
    <source>
        <dbReference type="ARBA" id="ARBA00022737"/>
    </source>
</evidence>
<accession>A0A212CTS8</accession>
<gene>
    <name evidence="6" type="ORF">Celaphus_00006034</name>
</gene>
<dbReference type="Pfam" id="PF00607">
    <property type="entry name" value="Gag_p24"/>
    <property type="match status" value="1"/>
</dbReference>
<evidence type="ECO:0000313" key="7">
    <source>
        <dbReference type="Proteomes" id="UP000242450"/>
    </source>
</evidence>
<dbReference type="GO" id="GO:0005198">
    <property type="term" value="F:structural molecule activity"/>
    <property type="evidence" value="ECO:0007669"/>
    <property type="project" value="InterPro"/>
</dbReference>
<dbReference type="InterPro" id="IPR008919">
    <property type="entry name" value="Retrov_capsid_N"/>
</dbReference>
<dbReference type="InterPro" id="IPR038124">
    <property type="entry name" value="B_retro_matrix_sf"/>
</dbReference>
<keyword evidence="2" id="KW-0519">Myristate</keyword>